<accession>A0A1H7K4T0</accession>
<reference evidence="5 6" key="1">
    <citation type="submission" date="2016-10" db="EMBL/GenBank/DDBJ databases">
        <authorList>
            <person name="de Groot N.N."/>
        </authorList>
    </citation>
    <scope>NUCLEOTIDE SEQUENCE [LARGE SCALE GENOMIC DNA]</scope>
    <source>
        <strain evidence="5 6">JCM 19513</strain>
    </source>
</reference>
<organism evidence="5 6">
    <name type="scientific">Atopomonas hussainii</name>
    <dbReference type="NCBI Taxonomy" id="1429083"/>
    <lineage>
        <taxon>Bacteria</taxon>
        <taxon>Pseudomonadati</taxon>
        <taxon>Pseudomonadota</taxon>
        <taxon>Gammaproteobacteria</taxon>
        <taxon>Pseudomonadales</taxon>
        <taxon>Pseudomonadaceae</taxon>
        <taxon>Atopomonas</taxon>
    </lineage>
</organism>
<dbReference type="RefSeq" id="WP_074866417.1">
    <property type="nucleotide sequence ID" value="NZ_FOAS01000005.1"/>
</dbReference>
<dbReference type="CDD" id="cd17569">
    <property type="entry name" value="REC_HupR-like"/>
    <property type="match status" value="1"/>
</dbReference>
<dbReference type="GO" id="GO:0008081">
    <property type="term" value="F:phosphoric diester hydrolase activity"/>
    <property type="evidence" value="ECO:0007669"/>
    <property type="project" value="UniProtKB-ARBA"/>
</dbReference>
<dbReference type="CDD" id="cd00077">
    <property type="entry name" value="HDc"/>
    <property type="match status" value="1"/>
</dbReference>
<sequence length="457" mass="52221">MSAATDSTQLEPPTPRVLLVDDEVGILNSLRRLLRHEEFEVLTAESAEAALEILEEKPVELIISDARMPGMDGATLLAKVWEKWPKTIRILLTGFADLNTTVKAINAGRIHRYISKPWDDDDLKETVRQWLQFQTADRERQRLEKLTEQQNAELQKLNDQLEARVKARTSELEQTADMLDLAYIELKRSYETCVEVFSTLLTQRYPLTKQTNKAVISLARHIAENFKMGELEREQLVMAAALYNVGKVSWNDTQIHKSAEVMLKTERPAYQKYPTQGEQLLMALEPIQEATRLIGLHQERWDGSGFPNGWQHEVIPPMARVLKIIVDFVELQCGLLLERVLSRDEALVFLRKYAGRWYDPGWIDRIVPYLEREAPDLLELNPNLRALTTAQVKPGMELAHNLHAASGILLLNRGKILSQPLIEKLAAYETSEKARYTLFVKINEPIKEANHGQPAAH</sequence>
<keyword evidence="6" id="KW-1185">Reference proteome</keyword>
<dbReference type="InterPro" id="IPR052020">
    <property type="entry name" value="Cyclic_di-GMP/3'3'-cGAMP_PDE"/>
</dbReference>
<dbReference type="InterPro" id="IPR037522">
    <property type="entry name" value="HD_GYP_dom"/>
</dbReference>
<dbReference type="EMBL" id="FOAS01000005">
    <property type="protein sequence ID" value="SEK80895.1"/>
    <property type="molecule type" value="Genomic_DNA"/>
</dbReference>
<keyword evidence="2" id="KW-0175">Coiled coil</keyword>
<proteinExistence type="predicted"/>
<dbReference type="STRING" id="1429083.GCA_001885685_01300"/>
<dbReference type="PROSITE" id="PS51832">
    <property type="entry name" value="HD_GYP"/>
    <property type="match status" value="1"/>
</dbReference>
<evidence type="ECO:0000256" key="1">
    <source>
        <dbReference type="PROSITE-ProRule" id="PRU00169"/>
    </source>
</evidence>
<dbReference type="AlphaFoldDB" id="A0A1H7K4T0"/>
<dbReference type="SMART" id="SM00448">
    <property type="entry name" value="REC"/>
    <property type="match status" value="1"/>
</dbReference>
<feature type="domain" description="HD-GYP" evidence="4">
    <location>
        <begin position="186"/>
        <end position="382"/>
    </location>
</feature>
<dbReference type="PANTHER" id="PTHR45228:SF8">
    <property type="entry name" value="TWO-COMPONENT RESPONSE REGULATOR-RELATED"/>
    <property type="match status" value="1"/>
</dbReference>
<dbReference type="GO" id="GO:0000160">
    <property type="term" value="P:phosphorelay signal transduction system"/>
    <property type="evidence" value="ECO:0007669"/>
    <property type="project" value="InterPro"/>
</dbReference>
<evidence type="ECO:0000313" key="5">
    <source>
        <dbReference type="EMBL" id="SEK80895.1"/>
    </source>
</evidence>
<gene>
    <name evidence="5" type="ORF">SAMN05216214_105126</name>
</gene>
<dbReference type="Gene3D" id="3.40.50.2300">
    <property type="match status" value="1"/>
</dbReference>
<protein>
    <submittedName>
        <fullName evidence="5">Response regulator c-di-GMP phosphodiesterase, RpfG family, contains REC and HD-GYP domains</fullName>
    </submittedName>
</protein>
<dbReference type="Gene3D" id="1.10.3210.10">
    <property type="entry name" value="Hypothetical protein af1432"/>
    <property type="match status" value="1"/>
</dbReference>
<evidence type="ECO:0000256" key="2">
    <source>
        <dbReference type="SAM" id="Coils"/>
    </source>
</evidence>
<dbReference type="InterPro" id="IPR011006">
    <property type="entry name" value="CheY-like_superfamily"/>
</dbReference>
<dbReference type="PANTHER" id="PTHR45228">
    <property type="entry name" value="CYCLIC DI-GMP PHOSPHODIESTERASE TM_0186-RELATED"/>
    <property type="match status" value="1"/>
</dbReference>
<feature type="coiled-coil region" evidence="2">
    <location>
        <begin position="133"/>
        <end position="171"/>
    </location>
</feature>
<evidence type="ECO:0000259" key="4">
    <source>
        <dbReference type="PROSITE" id="PS51832"/>
    </source>
</evidence>
<dbReference type="SUPFAM" id="SSF109604">
    <property type="entry name" value="HD-domain/PDEase-like"/>
    <property type="match status" value="1"/>
</dbReference>
<dbReference type="Proteomes" id="UP000185766">
    <property type="component" value="Unassembled WGS sequence"/>
</dbReference>
<feature type="domain" description="Response regulatory" evidence="3">
    <location>
        <begin position="16"/>
        <end position="131"/>
    </location>
</feature>
<feature type="modified residue" description="4-aspartylphosphate" evidence="1">
    <location>
        <position position="65"/>
    </location>
</feature>
<dbReference type="SUPFAM" id="SSF52172">
    <property type="entry name" value="CheY-like"/>
    <property type="match status" value="1"/>
</dbReference>
<evidence type="ECO:0000259" key="3">
    <source>
        <dbReference type="PROSITE" id="PS50110"/>
    </source>
</evidence>
<dbReference type="Pfam" id="PF00072">
    <property type="entry name" value="Response_reg"/>
    <property type="match status" value="1"/>
</dbReference>
<dbReference type="PROSITE" id="PS50110">
    <property type="entry name" value="RESPONSE_REGULATORY"/>
    <property type="match status" value="1"/>
</dbReference>
<dbReference type="InterPro" id="IPR003607">
    <property type="entry name" value="HD/PDEase_dom"/>
</dbReference>
<dbReference type="InterPro" id="IPR001789">
    <property type="entry name" value="Sig_transdc_resp-reg_receiver"/>
</dbReference>
<dbReference type="Pfam" id="PF13487">
    <property type="entry name" value="HD_5"/>
    <property type="match status" value="1"/>
</dbReference>
<keyword evidence="1" id="KW-0597">Phosphoprotein</keyword>
<name>A0A1H7K4T0_9GAMM</name>
<evidence type="ECO:0000313" key="6">
    <source>
        <dbReference type="Proteomes" id="UP000185766"/>
    </source>
</evidence>